<dbReference type="PANTHER" id="PTHR34215:SF1">
    <property type="entry name" value="YLXR DOMAIN-CONTAINING PROTEIN"/>
    <property type="match status" value="1"/>
</dbReference>
<dbReference type="OrthoDB" id="9813251at2"/>
<sequence length="197" mass="21481">MSADKGPHRSCVACRETKPQGQLVRYVVAPDGALVVDYRNRLPGRGAYTCIDLECLHTAVERKQFQRSFKGKCKNAELSDLTNQLTSALEQKIVSLLGMGRKSGQVVSGTNAIMTGLRQASDFALVIVTNDISTAIAEKLQSLAAHHKVECSQMLTKDLLGQILGKGERSAVAVQKGTLADAILIELQRYKQLVREN</sequence>
<dbReference type="Proteomes" id="UP000184171">
    <property type="component" value="Unassembled WGS sequence"/>
</dbReference>
<proteinExistence type="predicted"/>
<feature type="domain" description="Ribosomal protein eL8/eL30/eS12/Gadd45" evidence="1">
    <location>
        <begin position="93"/>
        <end position="175"/>
    </location>
</feature>
<evidence type="ECO:0000313" key="4">
    <source>
        <dbReference type="Proteomes" id="UP000184171"/>
    </source>
</evidence>
<dbReference type="InterPro" id="IPR035931">
    <property type="entry name" value="YlxR-like_sf"/>
</dbReference>
<keyword evidence="4" id="KW-1185">Reference proteome</keyword>
<feature type="domain" description="YlxR" evidence="2">
    <location>
        <begin position="9"/>
        <end position="78"/>
    </location>
</feature>
<dbReference type="SUPFAM" id="SSF64376">
    <property type="entry name" value="YlxR-like"/>
    <property type="match status" value="1"/>
</dbReference>
<evidence type="ECO:0000313" key="3">
    <source>
        <dbReference type="EMBL" id="SHJ58307.1"/>
    </source>
</evidence>
<accession>A0A1M6KHC2</accession>
<dbReference type="CDD" id="cd00279">
    <property type="entry name" value="YlxR"/>
    <property type="match status" value="1"/>
</dbReference>
<evidence type="ECO:0000259" key="2">
    <source>
        <dbReference type="Pfam" id="PF04296"/>
    </source>
</evidence>
<dbReference type="Pfam" id="PF01248">
    <property type="entry name" value="Ribosomal_L7Ae"/>
    <property type="match status" value="1"/>
</dbReference>
<dbReference type="Pfam" id="PF04296">
    <property type="entry name" value="YlxR"/>
    <property type="match status" value="1"/>
</dbReference>
<dbReference type="PANTHER" id="PTHR34215">
    <property type="entry name" value="BLL0784 PROTEIN"/>
    <property type="match status" value="1"/>
</dbReference>
<dbReference type="SUPFAM" id="SSF55315">
    <property type="entry name" value="L30e-like"/>
    <property type="match status" value="1"/>
</dbReference>
<dbReference type="STRING" id="1122189.SAMN02745165_02717"/>
<dbReference type="GO" id="GO:0005840">
    <property type="term" value="C:ribosome"/>
    <property type="evidence" value="ECO:0007669"/>
    <property type="project" value="UniProtKB-KW"/>
</dbReference>
<organism evidence="3 4">
    <name type="scientific">Malonomonas rubra DSM 5091</name>
    <dbReference type="NCBI Taxonomy" id="1122189"/>
    <lineage>
        <taxon>Bacteria</taxon>
        <taxon>Pseudomonadati</taxon>
        <taxon>Thermodesulfobacteriota</taxon>
        <taxon>Desulfuromonadia</taxon>
        <taxon>Desulfuromonadales</taxon>
        <taxon>Geopsychrobacteraceae</taxon>
        <taxon>Malonomonas</taxon>
    </lineage>
</organism>
<evidence type="ECO:0000259" key="1">
    <source>
        <dbReference type="Pfam" id="PF01248"/>
    </source>
</evidence>
<reference evidence="3 4" key="1">
    <citation type="submission" date="2016-11" db="EMBL/GenBank/DDBJ databases">
        <authorList>
            <person name="Jaros S."/>
            <person name="Januszkiewicz K."/>
            <person name="Wedrychowicz H."/>
        </authorList>
    </citation>
    <scope>NUCLEOTIDE SEQUENCE [LARGE SCALE GENOMIC DNA]</scope>
    <source>
        <strain evidence="3 4">DSM 5091</strain>
    </source>
</reference>
<dbReference type="RefSeq" id="WP_072909278.1">
    <property type="nucleotide sequence ID" value="NZ_FQZT01000010.1"/>
</dbReference>
<keyword evidence="3" id="KW-0687">Ribonucleoprotein</keyword>
<dbReference type="EMBL" id="FQZT01000010">
    <property type="protein sequence ID" value="SHJ58307.1"/>
    <property type="molecule type" value="Genomic_DNA"/>
</dbReference>
<keyword evidence="3" id="KW-0689">Ribosomal protein</keyword>
<gene>
    <name evidence="3" type="ORF">SAMN02745165_02717</name>
</gene>
<dbReference type="Gene3D" id="3.30.1330.30">
    <property type="match status" value="1"/>
</dbReference>
<dbReference type="InterPro" id="IPR007393">
    <property type="entry name" value="YlxR_dom"/>
</dbReference>
<protein>
    <submittedName>
        <fullName evidence="3">LSU ribosomal protein L7AE</fullName>
    </submittedName>
</protein>
<dbReference type="Gene3D" id="3.30.1230.10">
    <property type="entry name" value="YlxR-like"/>
    <property type="match status" value="1"/>
</dbReference>
<dbReference type="InterPro" id="IPR029064">
    <property type="entry name" value="Ribosomal_eL30-like_sf"/>
</dbReference>
<name>A0A1M6KHC2_MALRU</name>
<dbReference type="InterPro" id="IPR037465">
    <property type="entry name" value="YlxR"/>
</dbReference>
<dbReference type="InterPro" id="IPR004038">
    <property type="entry name" value="Ribosomal_eL8/eL30/eS12/Gad45"/>
</dbReference>
<dbReference type="AlphaFoldDB" id="A0A1M6KHC2"/>